<feature type="region of interest" description="Disordered" evidence="4">
    <location>
        <begin position="27"/>
        <end position="89"/>
    </location>
</feature>
<dbReference type="Pfam" id="PF00394">
    <property type="entry name" value="Cu-oxidase"/>
    <property type="match status" value="1"/>
</dbReference>
<dbReference type="Proteomes" id="UP000009036">
    <property type="component" value="Chromosome"/>
</dbReference>
<dbReference type="CDD" id="cd13896">
    <property type="entry name" value="CuRO_3_CopA"/>
    <property type="match status" value="1"/>
</dbReference>
<gene>
    <name evidence="10" type="ORF">SU9_009055</name>
    <name evidence="9" type="ORF">SU9_22445</name>
</gene>
<dbReference type="InterPro" id="IPR002355">
    <property type="entry name" value="Cu_oxidase_Cu_BS"/>
</dbReference>
<dbReference type="SUPFAM" id="SSF49503">
    <property type="entry name" value="Cupredoxins"/>
    <property type="match status" value="3"/>
</dbReference>
<evidence type="ECO:0000256" key="5">
    <source>
        <dbReference type="SAM" id="SignalP"/>
    </source>
</evidence>
<dbReference type="PATRIC" id="fig|1160718.3.peg.4540"/>
<feature type="domain" description="Plastocyanin-like" evidence="6">
    <location>
        <begin position="295"/>
        <end position="394"/>
    </location>
</feature>
<keyword evidence="5" id="KW-0732">Signal</keyword>
<dbReference type="AlphaFoldDB" id="J1RJV4"/>
<dbReference type="EMBL" id="CP072931">
    <property type="protein sequence ID" value="QTZ91615.1"/>
    <property type="molecule type" value="Genomic_DNA"/>
</dbReference>
<keyword evidence="3" id="KW-0186">Copper</keyword>
<proteinExistence type="predicted"/>
<evidence type="ECO:0000259" key="6">
    <source>
        <dbReference type="Pfam" id="PF00394"/>
    </source>
</evidence>
<feature type="compositionally biased region" description="Polar residues" evidence="4">
    <location>
        <begin position="29"/>
        <end position="44"/>
    </location>
</feature>
<dbReference type="PROSITE" id="PS00080">
    <property type="entry name" value="MULTICOPPER_OXIDASE2"/>
    <property type="match status" value="1"/>
</dbReference>
<dbReference type="InterPro" id="IPR011706">
    <property type="entry name" value="Cu-oxidase_C"/>
</dbReference>
<dbReference type="eggNOG" id="COG2132">
    <property type="taxonomic scope" value="Bacteria"/>
</dbReference>
<dbReference type="RefSeq" id="WP_006606002.1">
    <property type="nucleotide sequence ID" value="NZ_CP072931.1"/>
</dbReference>
<dbReference type="KEGG" id="sauh:SU9_009055"/>
<organism evidence="9">
    <name type="scientific">Streptomyces auratus AGR0001</name>
    <dbReference type="NCBI Taxonomy" id="1160718"/>
    <lineage>
        <taxon>Bacteria</taxon>
        <taxon>Bacillati</taxon>
        <taxon>Actinomycetota</taxon>
        <taxon>Actinomycetes</taxon>
        <taxon>Kitasatosporales</taxon>
        <taxon>Streptomycetaceae</taxon>
        <taxon>Streptomyces</taxon>
    </lineage>
</organism>
<dbReference type="GO" id="GO:0005507">
    <property type="term" value="F:copper ion binding"/>
    <property type="evidence" value="ECO:0007669"/>
    <property type="project" value="InterPro"/>
</dbReference>
<keyword evidence="1" id="KW-0479">Metal-binding</keyword>
<evidence type="ECO:0000313" key="11">
    <source>
        <dbReference type="Proteomes" id="UP000009036"/>
    </source>
</evidence>
<dbReference type="PANTHER" id="PTHR11709:SF394">
    <property type="entry name" value="FI03373P-RELATED"/>
    <property type="match status" value="1"/>
</dbReference>
<dbReference type="InterPro" id="IPR011707">
    <property type="entry name" value="Cu-oxidase-like_N"/>
</dbReference>
<reference evidence="10" key="2">
    <citation type="submission" date="2021-04" db="EMBL/GenBank/DDBJ databases">
        <authorList>
            <person name="Wen M.-L."/>
            <person name="Han X.-L."/>
            <person name="Xiong J."/>
        </authorList>
    </citation>
    <scope>NUCLEOTIDE SEQUENCE</scope>
    <source>
        <strain evidence="10">AGR0001</strain>
    </source>
</reference>
<feature type="domain" description="Plastocyanin-like" evidence="8">
    <location>
        <begin position="103"/>
        <end position="208"/>
    </location>
</feature>
<feature type="signal peptide" evidence="5">
    <location>
        <begin position="1"/>
        <end position="17"/>
    </location>
</feature>
<dbReference type="STRING" id="1160718.SU9_22445"/>
<evidence type="ECO:0000259" key="8">
    <source>
        <dbReference type="Pfam" id="PF07732"/>
    </source>
</evidence>
<keyword evidence="2" id="KW-0560">Oxidoreductase</keyword>
<feature type="chain" id="PRO_5038329517" evidence="5">
    <location>
        <begin position="18"/>
        <end position="547"/>
    </location>
</feature>
<evidence type="ECO:0000256" key="2">
    <source>
        <dbReference type="ARBA" id="ARBA00023002"/>
    </source>
</evidence>
<dbReference type="OrthoDB" id="345021at2"/>
<dbReference type="InterPro" id="IPR001117">
    <property type="entry name" value="Cu-oxidase_2nd"/>
</dbReference>
<accession>J1RJV4</accession>
<dbReference type="PROSITE" id="PS51318">
    <property type="entry name" value="TAT"/>
    <property type="match status" value="1"/>
</dbReference>
<feature type="region of interest" description="Disordered" evidence="4">
    <location>
        <begin position="243"/>
        <end position="272"/>
    </location>
</feature>
<evidence type="ECO:0000259" key="7">
    <source>
        <dbReference type="Pfam" id="PF07731"/>
    </source>
</evidence>
<evidence type="ECO:0000256" key="4">
    <source>
        <dbReference type="SAM" id="MobiDB-lite"/>
    </source>
</evidence>
<dbReference type="HOGENOM" id="CLU_009100_6_0_11"/>
<dbReference type="CDD" id="cd13861">
    <property type="entry name" value="CuRO_1_CumA_like"/>
    <property type="match status" value="1"/>
</dbReference>
<evidence type="ECO:0000313" key="10">
    <source>
        <dbReference type="EMBL" id="QTZ91615.1"/>
    </source>
</evidence>
<reference evidence="9" key="1">
    <citation type="journal article" date="2012" name="J. Bacteriol.">
        <title>Genome Sequence of Streptomyces auratus Strain AGR0001, a Phoslactomycin-Producing Actinomycete.</title>
        <authorList>
            <person name="Han X."/>
            <person name="Li M."/>
            <person name="Ding Z."/>
            <person name="Zhao J."/>
            <person name="Ji K."/>
            <person name="Wen M."/>
            <person name="Lu T."/>
        </authorList>
    </citation>
    <scope>NUCLEOTIDE SEQUENCE [LARGE SCALE GENOMIC DNA]</scope>
    <source>
        <strain evidence="9">AGR0001</strain>
    </source>
</reference>
<dbReference type="PANTHER" id="PTHR11709">
    <property type="entry name" value="MULTI-COPPER OXIDASE"/>
    <property type="match status" value="1"/>
</dbReference>
<dbReference type="EMBL" id="AJGV01000134">
    <property type="protein sequence ID" value="EJJ04679.1"/>
    <property type="molecule type" value="Genomic_DNA"/>
</dbReference>
<protein>
    <submittedName>
        <fullName evidence="10">Multicopper oxidase family protein</fullName>
    </submittedName>
    <submittedName>
        <fullName evidence="9">Putative multicopper oxidase</fullName>
    </submittedName>
</protein>
<feature type="domain" description="Plastocyanin-like" evidence="7">
    <location>
        <begin position="432"/>
        <end position="543"/>
    </location>
</feature>
<evidence type="ECO:0000313" key="9">
    <source>
        <dbReference type="EMBL" id="EJJ04679.1"/>
    </source>
</evidence>
<sequence>MRTPSRRALLGAGIAVAGSGLLPAGATRASGSVRTGTHDTTPAHHTTRRLDKNGMDVSHGPGDDTPSGYVTPDGPEVAEAERKRGSGPVRSAALTAAETELDLGGHTVRTWAYDGRLPGREIRVTAGDRLTLTLANHLPQSTTLHWHGLAVRNDMDGVPGLTQRSLRAGAAFDYHFAITEPGTHWVHPHSGTQLDRGLYAPLIVDDPKEPLSYDREWIVMIDDWVDGVDGSEPDAVLAELSGGRVRGGMGHDDTNMGGDGGKTGAAGTANGPSRMLTGARSRLLGGDAGDVDHPFHLINGRSTKDPETFRARRGDRIRIRFINAGADTAYRVALGGHRMTVTHTDGWPVEHTETDALLLGMAERYDVLVTAGDGVFPLTALAEGKKRSALAVLRTGDGEAPGESARPRELRGEVLTADRLRAAESVRLSSRQPDRTLEMTATGTMRKWDWAINSQPYTASQRYPVEAGERVRIRFRNHTRMWHPMHLHGHTFALPDDGPRKDTLSLLPGRSLNVDFDADNPGLWMVHCHNVYHSESGMMTVVGYRKK</sequence>
<dbReference type="GO" id="GO:0016491">
    <property type="term" value="F:oxidoreductase activity"/>
    <property type="evidence" value="ECO:0007669"/>
    <property type="project" value="UniProtKB-KW"/>
</dbReference>
<name>J1RJV4_9ACTN</name>
<dbReference type="InterPro" id="IPR034279">
    <property type="entry name" value="CuRO_3_CopA"/>
</dbReference>
<dbReference type="Gene3D" id="2.60.40.420">
    <property type="entry name" value="Cupredoxins - blue copper proteins"/>
    <property type="match status" value="3"/>
</dbReference>
<dbReference type="Pfam" id="PF07731">
    <property type="entry name" value="Cu-oxidase_2"/>
    <property type="match status" value="1"/>
</dbReference>
<dbReference type="InterPro" id="IPR045087">
    <property type="entry name" value="Cu-oxidase_fam"/>
</dbReference>
<dbReference type="InterPro" id="IPR008972">
    <property type="entry name" value="Cupredoxin"/>
</dbReference>
<evidence type="ECO:0000256" key="3">
    <source>
        <dbReference type="ARBA" id="ARBA00023008"/>
    </source>
</evidence>
<dbReference type="InterPro" id="IPR006311">
    <property type="entry name" value="TAT_signal"/>
</dbReference>
<dbReference type="Pfam" id="PF07732">
    <property type="entry name" value="Cu-oxidase_3"/>
    <property type="match status" value="1"/>
</dbReference>
<evidence type="ECO:0000256" key="1">
    <source>
        <dbReference type="ARBA" id="ARBA00022723"/>
    </source>
</evidence>
<dbReference type="CDD" id="cd13870">
    <property type="entry name" value="CuRO_2_CopA_like_1"/>
    <property type="match status" value="1"/>
</dbReference>
<keyword evidence="11" id="KW-1185">Reference proteome</keyword>